<comment type="caution">
    <text evidence="6">The sequence shown here is derived from an EMBL/GenBank/DDBJ whole genome shotgun (WGS) entry which is preliminary data.</text>
</comment>
<dbReference type="PANTHER" id="PTHR21666:SF270">
    <property type="entry name" value="MUREIN HYDROLASE ACTIVATOR ENVC"/>
    <property type="match status" value="1"/>
</dbReference>
<evidence type="ECO:0000259" key="2">
    <source>
        <dbReference type="Pfam" id="PF01551"/>
    </source>
</evidence>
<dbReference type="EMBL" id="BQNZ01000001">
    <property type="protein sequence ID" value="GKH70819.1"/>
    <property type="molecule type" value="Genomic_DNA"/>
</dbReference>
<gene>
    <name evidence="3" type="ORF">CE91St3_06820</name>
    <name evidence="4" type="ORF">GMD66_12890</name>
    <name evidence="5" type="ORF">GMD82_04180</name>
    <name evidence="6" type="ORF">GMD92_18100</name>
</gene>
<dbReference type="OrthoDB" id="9805070at2"/>
<reference evidence="3" key="2">
    <citation type="submission" date="2022-01" db="EMBL/GenBank/DDBJ databases">
        <title>Novel bile acid biosynthetic pathways are enriched in the microbiome of centenarians.</title>
        <authorList>
            <person name="Sato Y."/>
            <person name="Atarashi K."/>
            <person name="Plichta R.D."/>
            <person name="Arai Y."/>
            <person name="Sasajima S."/>
            <person name="Kearney M.S."/>
            <person name="Suda W."/>
            <person name="Takeshita K."/>
            <person name="Sasaki T."/>
            <person name="Okamoto S."/>
            <person name="Skelly N.A."/>
            <person name="Okamura Y."/>
            <person name="Vlamakis H."/>
            <person name="Li Y."/>
            <person name="Tanoue T."/>
            <person name="Takei H."/>
            <person name="Nittono H."/>
            <person name="Narushima S."/>
            <person name="Irie J."/>
            <person name="Itoh H."/>
            <person name="Moriya K."/>
            <person name="Sugiura Y."/>
            <person name="Suematsu M."/>
            <person name="Moritoki N."/>
            <person name="Shibata S."/>
            <person name="Littman R.D."/>
            <person name="Fischbach A.M."/>
            <person name="Uwamino Y."/>
            <person name="Inoue T."/>
            <person name="Honda A."/>
            <person name="Hattori M."/>
            <person name="Murai T."/>
            <person name="Xavier J.R."/>
            <person name="Hirose N."/>
            <person name="Honda K."/>
        </authorList>
    </citation>
    <scope>NUCLEOTIDE SEQUENCE</scope>
    <source>
        <strain evidence="3">CE91-St3</strain>
    </source>
</reference>
<sequence length="284" mass="31811">MSKTHYSILSVILLLVLSACHSLWTAQTQPAPQQESILVLPTTDIPLPNTDFAFLFPEEPKLYEQTSPRKNITINFSNREKNDIAVTDPLLMADENSMLIDLSLIQKEDYAFPLPGAKVISPYAGRRKHHSGVDLKTCANDTIISAFDGIVRLAKPYYAYGNVIVVRHYNGLETVYSHNSKNLVKPGDYVKAGQPIALTGRTGRATTEHLHFEVRVNGQHFNPNLVFDLQERKLNNQCLVFTQKGGKIAVKPVELMPHQFAGDYSYSPASCKNKEQIESKKETL</sequence>
<organism evidence="6 9">
    <name type="scientific">Parabacteroides merdae</name>
    <dbReference type="NCBI Taxonomy" id="46503"/>
    <lineage>
        <taxon>Bacteria</taxon>
        <taxon>Pseudomonadati</taxon>
        <taxon>Bacteroidota</taxon>
        <taxon>Bacteroidia</taxon>
        <taxon>Bacteroidales</taxon>
        <taxon>Tannerellaceae</taxon>
        <taxon>Parabacteroides</taxon>
    </lineage>
</organism>
<evidence type="ECO:0000313" key="8">
    <source>
        <dbReference type="Proteomes" id="UP000437446"/>
    </source>
</evidence>
<dbReference type="Pfam" id="PF01551">
    <property type="entry name" value="Peptidase_M23"/>
    <property type="match status" value="1"/>
</dbReference>
<dbReference type="EMBL" id="WNDA01000038">
    <property type="protein sequence ID" value="MTU70914.1"/>
    <property type="molecule type" value="Genomic_DNA"/>
</dbReference>
<evidence type="ECO:0000256" key="1">
    <source>
        <dbReference type="SAM" id="SignalP"/>
    </source>
</evidence>
<dbReference type="STRING" id="46503.ERS852463_02267"/>
<dbReference type="Proteomes" id="UP000434916">
    <property type="component" value="Unassembled WGS sequence"/>
</dbReference>
<dbReference type="GeneID" id="49204749"/>
<keyword evidence="7" id="KW-1185">Reference proteome</keyword>
<accession>A0A3E4ZVG7</accession>
<dbReference type="Proteomes" id="UP001055114">
    <property type="component" value="Unassembled WGS sequence"/>
</dbReference>
<evidence type="ECO:0000313" key="4">
    <source>
        <dbReference type="EMBL" id="MTU30089.1"/>
    </source>
</evidence>
<dbReference type="InterPro" id="IPR050570">
    <property type="entry name" value="Cell_wall_metabolism_enzyme"/>
</dbReference>
<feature type="chain" id="PRO_5044593094" evidence="1">
    <location>
        <begin position="27"/>
        <end position="284"/>
    </location>
</feature>
<name>A0A3E4ZVG7_9BACT</name>
<dbReference type="PROSITE" id="PS51257">
    <property type="entry name" value="PROKAR_LIPOPROTEIN"/>
    <property type="match status" value="1"/>
</dbReference>
<dbReference type="GO" id="GO:0004222">
    <property type="term" value="F:metalloendopeptidase activity"/>
    <property type="evidence" value="ECO:0007669"/>
    <property type="project" value="TreeGrafter"/>
</dbReference>
<dbReference type="Gene3D" id="2.70.70.10">
    <property type="entry name" value="Glucose Permease (Domain IIA)"/>
    <property type="match status" value="1"/>
</dbReference>
<feature type="domain" description="M23ase beta-sheet core" evidence="2">
    <location>
        <begin position="129"/>
        <end position="223"/>
    </location>
</feature>
<dbReference type="EMBL" id="WNCR01000006">
    <property type="protein sequence ID" value="MTU30089.1"/>
    <property type="molecule type" value="Genomic_DNA"/>
</dbReference>
<dbReference type="RefSeq" id="WP_022321567.1">
    <property type="nucleotide sequence ID" value="NZ_BAABYG010000001.1"/>
</dbReference>
<dbReference type="SUPFAM" id="SSF51261">
    <property type="entry name" value="Duplicated hybrid motif"/>
    <property type="match status" value="1"/>
</dbReference>
<evidence type="ECO:0000313" key="7">
    <source>
        <dbReference type="Proteomes" id="UP000434916"/>
    </source>
</evidence>
<feature type="signal peptide" evidence="1">
    <location>
        <begin position="1"/>
        <end position="26"/>
    </location>
</feature>
<dbReference type="PANTHER" id="PTHR21666">
    <property type="entry name" value="PEPTIDASE-RELATED"/>
    <property type="match status" value="1"/>
</dbReference>
<dbReference type="InterPro" id="IPR011055">
    <property type="entry name" value="Dup_hybrid_motif"/>
</dbReference>
<evidence type="ECO:0000313" key="5">
    <source>
        <dbReference type="EMBL" id="MTU38712.1"/>
    </source>
</evidence>
<proteinExistence type="predicted"/>
<evidence type="ECO:0000313" key="9">
    <source>
        <dbReference type="Proteomes" id="UP000448908"/>
    </source>
</evidence>
<evidence type="ECO:0000313" key="3">
    <source>
        <dbReference type="EMBL" id="GKH70819.1"/>
    </source>
</evidence>
<dbReference type="EMBL" id="WNCN01000004">
    <property type="protein sequence ID" value="MTU38712.1"/>
    <property type="molecule type" value="Genomic_DNA"/>
</dbReference>
<dbReference type="InterPro" id="IPR016047">
    <property type="entry name" value="M23ase_b-sheet_dom"/>
</dbReference>
<keyword evidence="1" id="KW-0732">Signal</keyword>
<dbReference type="Proteomes" id="UP000437446">
    <property type="component" value="Unassembled WGS sequence"/>
</dbReference>
<dbReference type="AlphaFoldDB" id="A0A3E4ZVG7"/>
<protein>
    <submittedName>
        <fullName evidence="6">Peptidoglycan DD-metalloendopeptidase family protein</fullName>
    </submittedName>
</protein>
<dbReference type="CDD" id="cd12797">
    <property type="entry name" value="M23_peptidase"/>
    <property type="match status" value="1"/>
</dbReference>
<reference evidence="7 8" key="1">
    <citation type="journal article" date="2019" name="Nat. Med.">
        <title>A library of human gut bacterial isolates paired with longitudinal multiomics data enables mechanistic microbiome research.</title>
        <authorList>
            <person name="Poyet M."/>
            <person name="Groussin M."/>
            <person name="Gibbons S.M."/>
            <person name="Avila-Pacheco J."/>
            <person name="Jiang X."/>
            <person name="Kearney S.M."/>
            <person name="Perrotta A.R."/>
            <person name="Berdy B."/>
            <person name="Zhao S."/>
            <person name="Lieberman T.D."/>
            <person name="Swanson P.K."/>
            <person name="Smith M."/>
            <person name="Roesemann S."/>
            <person name="Alexander J.E."/>
            <person name="Rich S.A."/>
            <person name="Livny J."/>
            <person name="Vlamakis H."/>
            <person name="Clish C."/>
            <person name="Bullock K."/>
            <person name="Deik A."/>
            <person name="Scott J."/>
            <person name="Pierce K.A."/>
            <person name="Xavier R.J."/>
            <person name="Alm E.J."/>
        </authorList>
    </citation>
    <scope>NUCLEOTIDE SEQUENCE [LARGE SCALE GENOMIC DNA]</scope>
    <source>
        <strain evidence="6 9">BIOML-A16</strain>
        <strain evidence="4 8">BIOML-A25</strain>
        <strain evidence="5 7">BIOML-A29</strain>
    </source>
</reference>
<dbReference type="Proteomes" id="UP000448908">
    <property type="component" value="Unassembled WGS sequence"/>
</dbReference>
<evidence type="ECO:0000313" key="6">
    <source>
        <dbReference type="EMBL" id="MTU70914.1"/>
    </source>
</evidence>